<dbReference type="AlphaFoldDB" id="A0A653CVQ3"/>
<feature type="region of interest" description="Disordered" evidence="1">
    <location>
        <begin position="58"/>
        <end position="83"/>
    </location>
</feature>
<evidence type="ECO:0000313" key="3">
    <source>
        <dbReference type="Proteomes" id="UP000410492"/>
    </source>
</evidence>
<organism evidence="2 3">
    <name type="scientific">Callosobruchus maculatus</name>
    <name type="common">Southern cowpea weevil</name>
    <name type="synonym">Pulse bruchid</name>
    <dbReference type="NCBI Taxonomy" id="64391"/>
    <lineage>
        <taxon>Eukaryota</taxon>
        <taxon>Metazoa</taxon>
        <taxon>Ecdysozoa</taxon>
        <taxon>Arthropoda</taxon>
        <taxon>Hexapoda</taxon>
        <taxon>Insecta</taxon>
        <taxon>Pterygota</taxon>
        <taxon>Neoptera</taxon>
        <taxon>Endopterygota</taxon>
        <taxon>Coleoptera</taxon>
        <taxon>Polyphaga</taxon>
        <taxon>Cucujiformia</taxon>
        <taxon>Chrysomeloidea</taxon>
        <taxon>Chrysomelidae</taxon>
        <taxon>Bruchinae</taxon>
        <taxon>Bruchini</taxon>
        <taxon>Callosobruchus</taxon>
    </lineage>
</organism>
<sequence>TTVNKRSPRRSHIVQTQESLRSHTLHDIRFSSATRRNSLKVAVVKLKQGAGIIGDACPSTRGVESGGRRDPYSIETHPSNSVP</sequence>
<accession>A0A653CVQ3</accession>
<dbReference type="Proteomes" id="UP000410492">
    <property type="component" value="Unassembled WGS sequence"/>
</dbReference>
<reference evidence="2 3" key="1">
    <citation type="submission" date="2019-01" db="EMBL/GenBank/DDBJ databases">
        <authorList>
            <person name="Sayadi A."/>
        </authorList>
    </citation>
    <scope>NUCLEOTIDE SEQUENCE [LARGE SCALE GENOMIC DNA]</scope>
</reference>
<dbReference type="OrthoDB" id="10355373at2759"/>
<evidence type="ECO:0000256" key="1">
    <source>
        <dbReference type="SAM" id="MobiDB-lite"/>
    </source>
</evidence>
<name>A0A653CVQ3_CALMS</name>
<protein>
    <submittedName>
        <fullName evidence="2">Uncharacterized protein</fullName>
    </submittedName>
</protein>
<keyword evidence="3" id="KW-1185">Reference proteome</keyword>
<gene>
    <name evidence="2" type="ORF">CALMAC_LOCUS12279</name>
</gene>
<evidence type="ECO:0000313" key="2">
    <source>
        <dbReference type="EMBL" id="VEN51991.1"/>
    </source>
</evidence>
<feature type="non-terminal residue" evidence="2">
    <location>
        <position position="1"/>
    </location>
</feature>
<dbReference type="EMBL" id="CAACVG010009080">
    <property type="protein sequence ID" value="VEN51991.1"/>
    <property type="molecule type" value="Genomic_DNA"/>
</dbReference>
<proteinExistence type="predicted"/>